<evidence type="ECO:0000313" key="9">
    <source>
        <dbReference type="EMBL" id="MFC3152579.1"/>
    </source>
</evidence>
<evidence type="ECO:0000259" key="8">
    <source>
        <dbReference type="Pfam" id="PF03458"/>
    </source>
</evidence>
<keyword evidence="5 7" id="KW-1133">Transmembrane helix</keyword>
<dbReference type="Proteomes" id="UP001595476">
    <property type="component" value="Unassembled WGS sequence"/>
</dbReference>
<comment type="similarity">
    <text evidence="2">Belongs to the UPF0126 family.</text>
</comment>
<accession>A0ABV7HFA3</accession>
<evidence type="ECO:0000256" key="1">
    <source>
        <dbReference type="ARBA" id="ARBA00004651"/>
    </source>
</evidence>
<feature type="transmembrane region" description="Helical" evidence="7">
    <location>
        <begin position="151"/>
        <end position="170"/>
    </location>
</feature>
<keyword evidence="10" id="KW-1185">Reference proteome</keyword>
<comment type="subcellular location">
    <subcellularLocation>
        <location evidence="1">Cell membrane</location>
        <topology evidence="1">Multi-pass membrane protein</topology>
    </subcellularLocation>
</comment>
<dbReference type="PANTHER" id="PTHR30506">
    <property type="entry name" value="INNER MEMBRANE PROTEIN"/>
    <property type="match status" value="1"/>
</dbReference>
<sequence length="204" mass="22337">MTELIIYGLDLFGVAVLSASATLAARGKGIDFFGLIVLALVTSVGGGTFRDLVLGNTPVFWVKNNIYVFVVLSSVMLTVLFANHIHRKRQWLLYMDAIGLATFNLIGIQVAQSLDVSPTICIIMGVMTGTVGGMIRDVLTNEIPLVLREEIYALTAIAGSLCYFLTEAILDEEWRLLMTFCITFALRTVAIRKHLSLPTFSTKG</sequence>
<feature type="domain" description="Glycine transporter" evidence="8">
    <location>
        <begin position="9"/>
        <end position="82"/>
    </location>
</feature>
<reference evidence="10" key="1">
    <citation type="journal article" date="2019" name="Int. J. Syst. Evol. Microbiol.">
        <title>The Global Catalogue of Microorganisms (GCM) 10K type strain sequencing project: providing services to taxonomists for standard genome sequencing and annotation.</title>
        <authorList>
            <consortium name="The Broad Institute Genomics Platform"/>
            <consortium name="The Broad Institute Genome Sequencing Center for Infectious Disease"/>
            <person name="Wu L."/>
            <person name="Ma J."/>
        </authorList>
    </citation>
    <scope>NUCLEOTIDE SEQUENCE [LARGE SCALE GENOMIC DNA]</scope>
    <source>
        <strain evidence="10">KCTC 52438</strain>
    </source>
</reference>
<evidence type="ECO:0000256" key="7">
    <source>
        <dbReference type="SAM" id="Phobius"/>
    </source>
</evidence>
<dbReference type="EMBL" id="JBHRSZ010000007">
    <property type="protein sequence ID" value="MFC3152579.1"/>
    <property type="molecule type" value="Genomic_DNA"/>
</dbReference>
<feature type="transmembrane region" description="Helical" evidence="7">
    <location>
        <begin position="176"/>
        <end position="195"/>
    </location>
</feature>
<evidence type="ECO:0000256" key="3">
    <source>
        <dbReference type="ARBA" id="ARBA00022475"/>
    </source>
</evidence>
<keyword evidence="4 7" id="KW-0812">Transmembrane</keyword>
<dbReference type="RefSeq" id="WP_386722509.1">
    <property type="nucleotide sequence ID" value="NZ_JBHRSZ010000007.1"/>
</dbReference>
<proteinExistence type="inferred from homology"/>
<keyword evidence="3" id="KW-1003">Cell membrane</keyword>
<dbReference type="InterPro" id="IPR005115">
    <property type="entry name" value="Gly_transporter"/>
</dbReference>
<name>A0ABV7HFA3_9GAMM</name>
<comment type="caution">
    <text evidence="9">The sequence shown here is derived from an EMBL/GenBank/DDBJ whole genome shotgun (WGS) entry which is preliminary data.</text>
</comment>
<feature type="transmembrane region" description="Helical" evidence="7">
    <location>
        <begin position="117"/>
        <end position="139"/>
    </location>
</feature>
<evidence type="ECO:0000313" key="10">
    <source>
        <dbReference type="Proteomes" id="UP001595476"/>
    </source>
</evidence>
<gene>
    <name evidence="9" type="ORF">ACFOEK_16200</name>
</gene>
<keyword evidence="6 7" id="KW-0472">Membrane</keyword>
<feature type="transmembrane region" description="Helical" evidence="7">
    <location>
        <begin position="6"/>
        <end position="25"/>
    </location>
</feature>
<evidence type="ECO:0000256" key="5">
    <source>
        <dbReference type="ARBA" id="ARBA00022989"/>
    </source>
</evidence>
<organism evidence="9 10">
    <name type="scientific">Litoribrevibacter euphylliae</name>
    <dbReference type="NCBI Taxonomy" id="1834034"/>
    <lineage>
        <taxon>Bacteria</taxon>
        <taxon>Pseudomonadati</taxon>
        <taxon>Pseudomonadota</taxon>
        <taxon>Gammaproteobacteria</taxon>
        <taxon>Oceanospirillales</taxon>
        <taxon>Oceanospirillaceae</taxon>
        <taxon>Litoribrevibacter</taxon>
    </lineage>
</organism>
<evidence type="ECO:0000256" key="4">
    <source>
        <dbReference type="ARBA" id="ARBA00022692"/>
    </source>
</evidence>
<feature type="transmembrane region" description="Helical" evidence="7">
    <location>
        <begin position="66"/>
        <end position="85"/>
    </location>
</feature>
<dbReference type="PANTHER" id="PTHR30506:SF3">
    <property type="entry name" value="UPF0126 INNER MEMBRANE PROTEIN YADS-RELATED"/>
    <property type="match status" value="1"/>
</dbReference>
<feature type="transmembrane region" description="Helical" evidence="7">
    <location>
        <begin position="92"/>
        <end position="111"/>
    </location>
</feature>
<evidence type="ECO:0000256" key="6">
    <source>
        <dbReference type="ARBA" id="ARBA00023136"/>
    </source>
</evidence>
<protein>
    <submittedName>
        <fullName evidence="9">Trimeric intracellular cation channel family protein</fullName>
    </submittedName>
</protein>
<evidence type="ECO:0000256" key="2">
    <source>
        <dbReference type="ARBA" id="ARBA00008193"/>
    </source>
</evidence>
<dbReference type="Pfam" id="PF03458">
    <property type="entry name" value="Gly_transporter"/>
    <property type="match status" value="2"/>
</dbReference>
<feature type="transmembrane region" description="Helical" evidence="7">
    <location>
        <begin position="32"/>
        <end position="54"/>
    </location>
</feature>
<feature type="domain" description="Glycine transporter" evidence="8">
    <location>
        <begin position="94"/>
        <end position="166"/>
    </location>
</feature>